<keyword evidence="2" id="KW-1185">Reference proteome</keyword>
<dbReference type="Proteomes" id="UP001293254">
    <property type="component" value="Unassembled WGS sequence"/>
</dbReference>
<accession>A0AAE1XMS3</accession>
<proteinExistence type="predicted"/>
<name>A0AAE1XMS3_9LAMI</name>
<sequence>MIWVADPILFTKLQYLEPVRKRFAYESLSGPLGLPIHEIRCRSFFASVEEGKISFRMDGQLISFQVRGEGGIHQQLAGSIPAILSGRELCLHRPTQQAIPPLMELRLEK</sequence>
<reference evidence="1" key="2">
    <citation type="journal article" date="2024" name="Plant">
        <title>Genomic evolution and insights into agronomic trait innovations of Sesamum species.</title>
        <authorList>
            <person name="Miao H."/>
            <person name="Wang L."/>
            <person name="Qu L."/>
            <person name="Liu H."/>
            <person name="Sun Y."/>
            <person name="Le M."/>
            <person name="Wang Q."/>
            <person name="Wei S."/>
            <person name="Zheng Y."/>
            <person name="Lin W."/>
            <person name="Duan Y."/>
            <person name="Cao H."/>
            <person name="Xiong S."/>
            <person name="Wang X."/>
            <person name="Wei L."/>
            <person name="Li C."/>
            <person name="Ma Q."/>
            <person name="Ju M."/>
            <person name="Zhao R."/>
            <person name="Li G."/>
            <person name="Mu C."/>
            <person name="Tian Q."/>
            <person name="Mei H."/>
            <person name="Zhang T."/>
            <person name="Gao T."/>
            <person name="Zhang H."/>
        </authorList>
    </citation>
    <scope>NUCLEOTIDE SEQUENCE</scope>
    <source>
        <strain evidence="1">3651</strain>
    </source>
</reference>
<evidence type="ECO:0000313" key="1">
    <source>
        <dbReference type="EMBL" id="KAK4414699.1"/>
    </source>
</evidence>
<evidence type="ECO:0000313" key="2">
    <source>
        <dbReference type="Proteomes" id="UP001293254"/>
    </source>
</evidence>
<reference evidence="1" key="1">
    <citation type="submission" date="2020-06" db="EMBL/GenBank/DDBJ databases">
        <authorList>
            <person name="Li T."/>
            <person name="Hu X."/>
            <person name="Zhang T."/>
            <person name="Song X."/>
            <person name="Zhang H."/>
            <person name="Dai N."/>
            <person name="Sheng W."/>
            <person name="Hou X."/>
            <person name="Wei L."/>
        </authorList>
    </citation>
    <scope>NUCLEOTIDE SEQUENCE</scope>
    <source>
        <strain evidence="1">3651</strain>
        <tissue evidence="1">Leaf</tissue>
    </source>
</reference>
<organism evidence="1 2">
    <name type="scientific">Sesamum alatum</name>
    <dbReference type="NCBI Taxonomy" id="300844"/>
    <lineage>
        <taxon>Eukaryota</taxon>
        <taxon>Viridiplantae</taxon>
        <taxon>Streptophyta</taxon>
        <taxon>Embryophyta</taxon>
        <taxon>Tracheophyta</taxon>
        <taxon>Spermatophyta</taxon>
        <taxon>Magnoliopsida</taxon>
        <taxon>eudicotyledons</taxon>
        <taxon>Gunneridae</taxon>
        <taxon>Pentapetalae</taxon>
        <taxon>asterids</taxon>
        <taxon>lamiids</taxon>
        <taxon>Lamiales</taxon>
        <taxon>Pedaliaceae</taxon>
        <taxon>Sesamum</taxon>
    </lineage>
</organism>
<gene>
    <name evidence="1" type="ORF">Salat_2576800</name>
</gene>
<comment type="caution">
    <text evidence="1">The sequence shown here is derived from an EMBL/GenBank/DDBJ whole genome shotgun (WGS) entry which is preliminary data.</text>
</comment>
<dbReference type="AlphaFoldDB" id="A0AAE1XMS3"/>
<protein>
    <submittedName>
        <fullName evidence="1">Uncharacterized protein</fullName>
    </submittedName>
</protein>
<dbReference type="EMBL" id="JACGWO010000011">
    <property type="protein sequence ID" value="KAK4414699.1"/>
    <property type="molecule type" value="Genomic_DNA"/>
</dbReference>